<evidence type="ECO:0000313" key="5">
    <source>
        <dbReference type="Proteomes" id="UP000504635"/>
    </source>
</evidence>
<dbReference type="CTD" id="4379907"/>
<keyword evidence="1" id="KW-0378">Hydrolase</keyword>
<dbReference type="GO" id="GO:0008579">
    <property type="term" value="F:JUN kinase phosphatase activity"/>
    <property type="evidence" value="ECO:0007669"/>
    <property type="project" value="TreeGrafter"/>
</dbReference>
<dbReference type="PROSITE" id="PS50054">
    <property type="entry name" value="TYR_PHOSPHATASE_DUAL"/>
    <property type="match status" value="1"/>
</dbReference>
<dbReference type="KEGG" id="soy:115878267"/>
<evidence type="ECO:0000259" key="3">
    <source>
        <dbReference type="PROSITE" id="PS50054"/>
    </source>
</evidence>
<keyword evidence="2" id="KW-0904">Protein phosphatase</keyword>
<dbReference type="GeneID" id="115878267"/>
<dbReference type="Pfam" id="PF00782">
    <property type="entry name" value="DSPc"/>
    <property type="match status" value="1"/>
</dbReference>
<dbReference type="InterPro" id="IPR000340">
    <property type="entry name" value="Dual-sp_phosphatase_cat-dom"/>
</dbReference>
<dbReference type="CDD" id="cd14498">
    <property type="entry name" value="DSP"/>
    <property type="match status" value="1"/>
</dbReference>
<dbReference type="PROSITE" id="PS00383">
    <property type="entry name" value="TYR_PHOSPHATASE_1"/>
    <property type="match status" value="1"/>
</dbReference>
<dbReference type="PROSITE" id="PS50056">
    <property type="entry name" value="TYR_PHOSPHATASE_2"/>
    <property type="match status" value="1"/>
</dbReference>
<dbReference type="SMART" id="SM00195">
    <property type="entry name" value="DSPc"/>
    <property type="match status" value="1"/>
</dbReference>
<dbReference type="InterPro" id="IPR000387">
    <property type="entry name" value="Tyr_Pase_dom"/>
</dbReference>
<accession>A0A6J2XGP5</accession>
<proteinExistence type="predicted"/>
<gene>
    <name evidence="6" type="primary">LOC115878267</name>
</gene>
<sequence length="189" mass="21215">MSLLEQLKNSRSKLKPSETVVTYQNGEKFVEIKSVIRKIDEKSPGYVVDTKPDSIPAQIIENLFLGSQDCCDNGVLDLNDITNVLSVGVEAPIKYPNITYKFVEILDLPDTNLNQYLENCISFIQTILDKGEKVLVHCNAGVSRSASVVIAYLILKRNFSFEKAYETVKMSRSCIRPNDGFMSQLKLLS</sequence>
<feature type="domain" description="Tyrosine-protein phosphatase" evidence="3">
    <location>
        <begin position="55"/>
        <end position="189"/>
    </location>
</feature>
<evidence type="ECO:0000256" key="2">
    <source>
        <dbReference type="ARBA" id="ARBA00022912"/>
    </source>
</evidence>
<dbReference type="FunCoup" id="A0A6J2XGP5">
    <property type="interactions" value="385"/>
</dbReference>
<evidence type="ECO:0000259" key="4">
    <source>
        <dbReference type="PROSITE" id="PS50056"/>
    </source>
</evidence>
<dbReference type="RefSeq" id="XP_030750568.1">
    <property type="nucleotide sequence ID" value="XM_030894708.1"/>
</dbReference>
<dbReference type="InterPro" id="IPR020422">
    <property type="entry name" value="TYR_PHOSPHATASE_DUAL_dom"/>
</dbReference>
<reference evidence="6" key="1">
    <citation type="submission" date="2025-08" db="UniProtKB">
        <authorList>
            <consortium name="RefSeq"/>
        </authorList>
    </citation>
    <scope>IDENTIFICATION</scope>
    <source>
        <tissue evidence="6">Gonads</tissue>
    </source>
</reference>
<evidence type="ECO:0000256" key="1">
    <source>
        <dbReference type="ARBA" id="ARBA00022801"/>
    </source>
</evidence>
<dbReference type="InterPro" id="IPR029021">
    <property type="entry name" value="Prot-tyrosine_phosphatase-like"/>
</dbReference>
<dbReference type="InParanoid" id="A0A6J2XGP5"/>
<protein>
    <submittedName>
        <fullName evidence="6">Dual specificity protein phosphatase 19</fullName>
    </submittedName>
</protein>
<dbReference type="OrthoDB" id="10252009at2759"/>
<organism evidence="5 6">
    <name type="scientific">Sitophilus oryzae</name>
    <name type="common">Rice weevil</name>
    <name type="synonym">Curculio oryzae</name>
    <dbReference type="NCBI Taxonomy" id="7048"/>
    <lineage>
        <taxon>Eukaryota</taxon>
        <taxon>Metazoa</taxon>
        <taxon>Ecdysozoa</taxon>
        <taxon>Arthropoda</taxon>
        <taxon>Hexapoda</taxon>
        <taxon>Insecta</taxon>
        <taxon>Pterygota</taxon>
        <taxon>Neoptera</taxon>
        <taxon>Endopterygota</taxon>
        <taxon>Coleoptera</taxon>
        <taxon>Polyphaga</taxon>
        <taxon>Cucujiformia</taxon>
        <taxon>Curculionidae</taxon>
        <taxon>Dryophthorinae</taxon>
        <taxon>Sitophilus</taxon>
    </lineage>
</organism>
<feature type="domain" description="Tyrosine specific protein phosphatases" evidence="4">
    <location>
        <begin position="118"/>
        <end position="172"/>
    </location>
</feature>
<keyword evidence="5" id="KW-1185">Reference proteome</keyword>
<dbReference type="PANTHER" id="PTHR46377">
    <property type="entry name" value="DUAL SPECIFICITY PROTEIN PHOSPHATASE 19"/>
    <property type="match status" value="1"/>
</dbReference>
<dbReference type="GO" id="GO:0005737">
    <property type="term" value="C:cytoplasm"/>
    <property type="evidence" value="ECO:0007669"/>
    <property type="project" value="TreeGrafter"/>
</dbReference>
<dbReference type="Proteomes" id="UP000504635">
    <property type="component" value="Unplaced"/>
</dbReference>
<evidence type="ECO:0000313" key="6">
    <source>
        <dbReference type="RefSeq" id="XP_030750568.1"/>
    </source>
</evidence>
<dbReference type="PANTHER" id="PTHR46377:SF1">
    <property type="entry name" value="DUAL SPECIFICITY PROTEIN PHOSPHATASE 19"/>
    <property type="match status" value="1"/>
</dbReference>
<name>A0A6J2XGP5_SITOR</name>
<dbReference type="Gene3D" id="3.90.190.10">
    <property type="entry name" value="Protein tyrosine phosphatase superfamily"/>
    <property type="match status" value="1"/>
</dbReference>
<dbReference type="SUPFAM" id="SSF52799">
    <property type="entry name" value="(Phosphotyrosine protein) phosphatases II"/>
    <property type="match status" value="1"/>
</dbReference>
<dbReference type="InterPro" id="IPR016130">
    <property type="entry name" value="Tyr_Pase_AS"/>
</dbReference>
<dbReference type="AlphaFoldDB" id="A0A6J2XGP5"/>